<evidence type="ECO:0000259" key="5">
    <source>
        <dbReference type="Pfam" id="PF00441"/>
    </source>
</evidence>
<dbReference type="OrthoDB" id="2986495at2"/>
<evidence type="ECO:0000256" key="2">
    <source>
        <dbReference type="ARBA" id="ARBA00009347"/>
    </source>
</evidence>
<dbReference type="InterPro" id="IPR036250">
    <property type="entry name" value="AcylCo_DH-like_C"/>
</dbReference>
<evidence type="ECO:0000259" key="6">
    <source>
        <dbReference type="Pfam" id="PF02771"/>
    </source>
</evidence>
<proteinExistence type="inferred from homology"/>
<feature type="domain" description="Acyl-CoA dehydrogenase/oxidase N-terminal" evidence="6">
    <location>
        <begin position="41"/>
        <end position="127"/>
    </location>
</feature>
<comment type="similarity">
    <text evidence="2">Belongs to the acyl-CoA dehydrogenase family.</text>
</comment>
<dbReference type="SUPFAM" id="SSF47203">
    <property type="entry name" value="Acyl-CoA dehydrogenase C-terminal domain-like"/>
    <property type="match status" value="1"/>
</dbReference>
<dbReference type="AlphaFoldDB" id="A0A158G575"/>
<dbReference type="Gene3D" id="2.40.110.10">
    <property type="entry name" value="Butyryl-CoA Dehydrogenase, subunit A, domain 2"/>
    <property type="match status" value="1"/>
</dbReference>
<evidence type="ECO:0000256" key="4">
    <source>
        <dbReference type="ARBA" id="ARBA00022827"/>
    </source>
</evidence>
<dbReference type="InterPro" id="IPR046373">
    <property type="entry name" value="Acyl-CoA_Oxase/DH_mid-dom_sf"/>
</dbReference>
<evidence type="ECO:0000313" key="8">
    <source>
        <dbReference type="Proteomes" id="UP000054893"/>
    </source>
</evidence>
<dbReference type="Gene3D" id="1.10.540.10">
    <property type="entry name" value="Acyl-CoA dehydrogenase/oxidase, N-terminal domain"/>
    <property type="match status" value="1"/>
</dbReference>
<dbReference type="PANTHER" id="PTHR43884:SF12">
    <property type="entry name" value="ISOVALERYL-COA DEHYDROGENASE, MITOCHONDRIAL-RELATED"/>
    <property type="match status" value="1"/>
</dbReference>
<keyword evidence="4" id="KW-0274">FAD</keyword>
<evidence type="ECO:0000256" key="1">
    <source>
        <dbReference type="ARBA" id="ARBA00001974"/>
    </source>
</evidence>
<dbReference type="GO" id="GO:0050660">
    <property type="term" value="F:flavin adenine dinucleotide binding"/>
    <property type="evidence" value="ECO:0007669"/>
    <property type="project" value="InterPro"/>
</dbReference>
<evidence type="ECO:0000256" key="3">
    <source>
        <dbReference type="ARBA" id="ARBA00022630"/>
    </source>
</evidence>
<dbReference type="InterPro" id="IPR009100">
    <property type="entry name" value="AcylCoA_DH/oxidase_NM_dom_sf"/>
</dbReference>
<name>A0A158G575_CABSO</name>
<dbReference type="GO" id="GO:0003995">
    <property type="term" value="F:acyl-CoA dehydrogenase activity"/>
    <property type="evidence" value="ECO:0007669"/>
    <property type="project" value="TreeGrafter"/>
</dbReference>
<dbReference type="InterPro" id="IPR009075">
    <property type="entry name" value="AcylCo_DH/oxidase_C"/>
</dbReference>
<evidence type="ECO:0000313" key="7">
    <source>
        <dbReference type="EMBL" id="SAL27255.1"/>
    </source>
</evidence>
<organism evidence="7 8">
    <name type="scientific">Caballeronia sordidicola</name>
    <name type="common">Burkholderia sordidicola</name>
    <dbReference type="NCBI Taxonomy" id="196367"/>
    <lineage>
        <taxon>Bacteria</taxon>
        <taxon>Pseudomonadati</taxon>
        <taxon>Pseudomonadota</taxon>
        <taxon>Betaproteobacteria</taxon>
        <taxon>Burkholderiales</taxon>
        <taxon>Burkholderiaceae</taxon>
        <taxon>Caballeronia</taxon>
    </lineage>
</organism>
<keyword evidence="3" id="KW-0285">Flavoprotein</keyword>
<dbReference type="Proteomes" id="UP000054893">
    <property type="component" value="Unassembled WGS sequence"/>
</dbReference>
<dbReference type="SUPFAM" id="SSF56645">
    <property type="entry name" value="Acyl-CoA dehydrogenase NM domain-like"/>
    <property type="match status" value="1"/>
</dbReference>
<dbReference type="Pfam" id="PF00441">
    <property type="entry name" value="Acyl-CoA_dh_1"/>
    <property type="match status" value="1"/>
</dbReference>
<dbReference type="PANTHER" id="PTHR43884">
    <property type="entry name" value="ACYL-COA DEHYDROGENASE"/>
    <property type="match status" value="1"/>
</dbReference>
<protein>
    <submittedName>
        <fullName evidence="7">Acyl-CoA dehydrogenase</fullName>
    </submittedName>
</protein>
<dbReference type="PIRSF" id="PIRSF016578">
    <property type="entry name" value="HsaA"/>
    <property type="match status" value="1"/>
</dbReference>
<dbReference type="EMBL" id="FCOC02000005">
    <property type="protein sequence ID" value="SAL27255.1"/>
    <property type="molecule type" value="Genomic_DNA"/>
</dbReference>
<dbReference type="RefSeq" id="WP_060818816.1">
    <property type="nucleotide sequence ID" value="NZ_FCOC02000005.1"/>
</dbReference>
<dbReference type="InterPro" id="IPR037069">
    <property type="entry name" value="AcylCoA_DH/ox_N_sf"/>
</dbReference>
<comment type="cofactor">
    <cofactor evidence="1">
        <name>FAD</name>
        <dbReference type="ChEBI" id="CHEBI:57692"/>
    </cofactor>
</comment>
<dbReference type="Pfam" id="PF02771">
    <property type="entry name" value="Acyl-CoA_dh_N"/>
    <property type="match status" value="1"/>
</dbReference>
<dbReference type="InterPro" id="IPR013786">
    <property type="entry name" value="AcylCoA_DH/ox_N"/>
</dbReference>
<reference evidence="7 8" key="1">
    <citation type="submission" date="2016-01" db="EMBL/GenBank/DDBJ databases">
        <authorList>
            <person name="Oliw E.H."/>
        </authorList>
    </citation>
    <scope>NUCLEOTIDE SEQUENCE [LARGE SCALE GENOMIC DNA]</scope>
    <source>
        <strain evidence="7">LMG 22029</strain>
    </source>
</reference>
<sequence>MNAPVRIAVLSANAEQIAAHAAPAAAEVPEASAEPFWLAATRRVAQVAAQHAGAVDRDARFPVEAIDAMRRERLLSAMVPASLGGAGLTLSEIAQICETLAHACSSAAMVYAMHQSQVACIVDQGNDVPWVRQTIARMIDEQWLLASATSEETIGGNMRNSACAVELVDGAFSIEKLAPTISYGAHADCILVTARRCADASPSDQVLIVAPREKLVLEKRGGWDALGMRGTCSESFRLNATGHAEQILAIPFAQIADQIMLPVSHTLWAAVWVGITSDAVNRAHQFFRAQARGKPGVLPPSAGRLANAVAELRMMQARLKDALDAASIASTERGACDFDTPLGASLNLASDMNTLKLSISSLALTVVQETLMICGMAGYKNNTEYSVGRHLRDLFSAPLMISNDRIQLNTANLLLAQRTPATGRN</sequence>
<gene>
    <name evidence="7" type="ORF">AWB64_02236</name>
</gene>
<feature type="domain" description="Acyl-CoA dehydrogenase/oxidase C-terminal" evidence="5">
    <location>
        <begin position="267"/>
        <end position="395"/>
    </location>
</feature>
<accession>A0A158G575</accession>
<dbReference type="Gene3D" id="1.20.140.10">
    <property type="entry name" value="Butyryl-CoA Dehydrogenase, subunit A, domain 3"/>
    <property type="match status" value="1"/>
</dbReference>